<evidence type="ECO:0000313" key="1">
    <source>
        <dbReference type="EMBL" id="PKZ16454.1"/>
    </source>
</evidence>
<proteinExistence type="predicted"/>
<dbReference type="EMBL" id="PKGS01000004">
    <property type="protein sequence ID" value="PKZ16454.1"/>
    <property type="molecule type" value="Genomic_DNA"/>
</dbReference>
<organism evidence="1 2">
    <name type="scientific">Anaerococcus octavius</name>
    <dbReference type="NCBI Taxonomy" id="54007"/>
    <lineage>
        <taxon>Bacteria</taxon>
        <taxon>Bacillati</taxon>
        <taxon>Bacillota</taxon>
        <taxon>Tissierellia</taxon>
        <taxon>Tissierellales</taxon>
        <taxon>Peptoniphilaceae</taxon>
        <taxon>Anaerococcus</taxon>
    </lineage>
</organism>
<protein>
    <submittedName>
        <fullName evidence="1">Uncharacterized protein</fullName>
    </submittedName>
</protein>
<comment type="caution">
    <text evidence="1">The sequence shown here is derived from an EMBL/GenBank/DDBJ whole genome shotgun (WGS) entry which is preliminary data.</text>
</comment>
<dbReference type="AlphaFoldDB" id="A0A2I1M8J5"/>
<reference evidence="1 2" key="1">
    <citation type="submission" date="2017-12" db="EMBL/GenBank/DDBJ databases">
        <title>Phylogenetic diversity of female urinary microbiome.</title>
        <authorList>
            <person name="Thomas-White K."/>
            <person name="Wolfe A.J."/>
        </authorList>
    </citation>
    <scope>NUCLEOTIDE SEQUENCE [LARGE SCALE GENOMIC DNA]</scope>
    <source>
        <strain evidence="1 2">UMB0119</strain>
    </source>
</reference>
<sequence length="235" mass="27074">MKKFNFFIQTAIVLLGVSTLVGFNNNYYENENATEKEKVYELMNNSDAVKREFVEKLLKKEYRSEVNYYKLKSDDGSINYTEISGDDLDKGIMIDGQLKENGGFIFISDGDNRYWLNFNKNNYYTDKINDHKIAKITTSNSLTYGEKEVIKVFGDLPRTVERIDGGYKTILSDELNDGYEIYDKNGNFILSYLDNSQGKVTTTWLKSTDDVEGVYNYYLSKISGMTQAKSIEEVK</sequence>
<dbReference type="RefSeq" id="WP_101540477.1">
    <property type="nucleotide sequence ID" value="NZ_JBHWQV010000074.1"/>
</dbReference>
<gene>
    <name evidence="1" type="ORF">CYJ34_06460</name>
</gene>
<name>A0A2I1M8J5_9FIRM</name>
<keyword evidence="2" id="KW-1185">Reference proteome</keyword>
<evidence type="ECO:0000313" key="2">
    <source>
        <dbReference type="Proteomes" id="UP000234335"/>
    </source>
</evidence>
<dbReference type="Proteomes" id="UP000234335">
    <property type="component" value="Unassembled WGS sequence"/>
</dbReference>
<accession>A0A2I1M8J5</accession>